<keyword evidence="2" id="KW-0812">Transmembrane</keyword>
<comment type="caution">
    <text evidence="3">The sequence shown here is derived from an EMBL/GenBank/DDBJ whole genome shotgun (WGS) entry which is preliminary data.</text>
</comment>
<keyword evidence="4" id="KW-1185">Reference proteome</keyword>
<feature type="region of interest" description="Disordered" evidence="1">
    <location>
        <begin position="289"/>
        <end position="309"/>
    </location>
</feature>
<dbReference type="EMBL" id="JALJOS010000006">
    <property type="protein sequence ID" value="KAK9838043.1"/>
    <property type="molecule type" value="Genomic_DNA"/>
</dbReference>
<feature type="transmembrane region" description="Helical" evidence="2">
    <location>
        <begin position="21"/>
        <end position="41"/>
    </location>
</feature>
<evidence type="ECO:0000313" key="4">
    <source>
        <dbReference type="Proteomes" id="UP001438707"/>
    </source>
</evidence>
<reference evidence="3 4" key="1">
    <citation type="journal article" date="2024" name="Nat. Commun.">
        <title>Phylogenomics reveals the evolutionary origins of lichenization in chlorophyte algae.</title>
        <authorList>
            <person name="Puginier C."/>
            <person name="Libourel C."/>
            <person name="Otte J."/>
            <person name="Skaloud P."/>
            <person name="Haon M."/>
            <person name="Grisel S."/>
            <person name="Petersen M."/>
            <person name="Berrin J.G."/>
            <person name="Delaux P.M."/>
            <person name="Dal Grande F."/>
            <person name="Keller J."/>
        </authorList>
    </citation>
    <scope>NUCLEOTIDE SEQUENCE [LARGE SCALE GENOMIC DNA]</scope>
    <source>
        <strain evidence="3 4">SAG 2145</strain>
    </source>
</reference>
<proteinExistence type="predicted"/>
<organism evidence="3 4">
    <name type="scientific">Apatococcus lobatus</name>
    <dbReference type="NCBI Taxonomy" id="904363"/>
    <lineage>
        <taxon>Eukaryota</taxon>
        <taxon>Viridiplantae</taxon>
        <taxon>Chlorophyta</taxon>
        <taxon>core chlorophytes</taxon>
        <taxon>Trebouxiophyceae</taxon>
        <taxon>Chlorellales</taxon>
        <taxon>Chlorellaceae</taxon>
        <taxon>Apatococcus</taxon>
    </lineage>
</organism>
<evidence type="ECO:0000256" key="2">
    <source>
        <dbReference type="SAM" id="Phobius"/>
    </source>
</evidence>
<gene>
    <name evidence="3" type="ORF">WJX74_010441</name>
</gene>
<dbReference type="AlphaFoldDB" id="A0AAW1RW53"/>
<feature type="compositionally biased region" description="Polar residues" evidence="1">
    <location>
        <begin position="218"/>
        <end position="242"/>
    </location>
</feature>
<sequence>MLGRVKSHRGKIHIKNSLRRRCTPLVLTAIAVSVLIAVFFLTGISRGEAPGGEFQAAADPEHPQHRFLEGHSLLTQSEAAEPEKYFVTKVTSPEPLPDSSDSPQAKPKLGFYFQKDIPEHLLGKNAPAGILPQLQKVAKHKATEGKGGKMGFYFAHDIPEEIKATGDGSQSAGSANQQAGSIGKTLKQQQQQSQPRPMADPKQGTQRSQKQGRPLLQPLQTSPDPLHPQQRQFGKQQAQTDTVKPIIAQPGSQLRTPSTLGGNTVPPGERRGTDAHLYSQPIDKIPQSAAMQDTKRQGTGAGTSRGSVEVHRKLARDLPDIKPPLGYYFAVPEGVKAARSQLFHGDEAASQAEADLAGTKGPLGYYFSKDISDGAKRKGSWRARLLRSHLQPDAIHINPF</sequence>
<keyword evidence="2" id="KW-0472">Membrane</keyword>
<name>A0AAW1RW53_9CHLO</name>
<protein>
    <submittedName>
        <fullName evidence="3">Uncharacterized protein</fullName>
    </submittedName>
</protein>
<evidence type="ECO:0000313" key="3">
    <source>
        <dbReference type="EMBL" id="KAK9838043.1"/>
    </source>
</evidence>
<feature type="region of interest" description="Disordered" evidence="1">
    <location>
        <begin position="163"/>
        <end position="275"/>
    </location>
</feature>
<feature type="compositionally biased region" description="Polar residues" evidence="1">
    <location>
        <begin position="250"/>
        <end position="262"/>
    </location>
</feature>
<keyword evidence="2" id="KW-1133">Transmembrane helix</keyword>
<feature type="compositionally biased region" description="Polar residues" evidence="1">
    <location>
        <begin position="167"/>
        <end position="180"/>
    </location>
</feature>
<evidence type="ECO:0000256" key="1">
    <source>
        <dbReference type="SAM" id="MobiDB-lite"/>
    </source>
</evidence>
<accession>A0AAW1RW53</accession>
<dbReference type="Proteomes" id="UP001438707">
    <property type="component" value="Unassembled WGS sequence"/>
</dbReference>